<evidence type="ECO:0000313" key="3">
    <source>
        <dbReference type="Proteomes" id="UP000050833"/>
    </source>
</evidence>
<feature type="transmembrane region" description="Helical" evidence="1">
    <location>
        <begin position="6"/>
        <end position="26"/>
    </location>
</feature>
<evidence type="ECO:0000313" key="2">
    <source>
        <dbReference type="EMBL" id="KQC84231.1"/>
    </source>
</evidence>
<accession>A0AAW3JPC3</accession>
<dbReference type="RefSeq" id="WP_055945699.1">
    <property type="nucleotide sequence ID" value="NZ_JAQDCV010000003.1"/>
</dbReference>
<keyword evidence="1" id="KW-0812">Transmembrane</keyword>
<proteinExistence type="predicted"/>
<evidence type="ECO:0008006" key="4">
    <source>
        <dbReference type="Google" id="ProtNLM"/>
    </source>
</evidence>
<comment type="caution">
    <text evidence="2">The sequence shown here is derived from an EMBL/GenBank/DDBJ whole genome shotgun (WGS) entry which is preliminary data.</text>
</comment>
<gene>
    <name evidence="2" type="ORF">APZ18_13035</name>
</gene>
<dbReference type="Proteomes" id="UP000050833">
    <property type="component" value="Unassembled WGS sequence"/>
</dbReference>
<protein>
    <recommendedName>
        <fullName evidence="4">DUF5050 domain-containing protein</fullName>
    </recommendedName>
</protein>
<keyword evidence="1" id="KW-1133">Transmembrane helix</keyword>
<organism evidence="2 3">
    <name type="scientific">Butyribacter intestini</name>
    <dbReference type="NCBI Taxonomy" id="1703332"/>
    <lineage>
        <taxon>Bacteria</taxon>
        <taxon>Bacillati</taxon>
        <taxon>Bacillota</taxon>
        <taxon>Clostridia</taxon>
        <taxon>Lachnospirales</taxon>
        <taxon>Lachnospiraceae</taxon>
        <taxon>Butyribacter</taxon>
    </lineage>
</organism>
<dbReference type="AlphaFoldDB" id="A0AAW3JPC3"/>
<feature type="transmembrane region" description="Helical" evidence="1">
    <location>
        <begin position="192"/>
        <end position="210"/>
    </location>
</feature>
<reference evidence="2 3" key="1">
    <citation type="submission" date="2015-10" db="EMBL/GenBank/DDBJ databases">
        <title>Butyribacter intestini gen. nov., sp. nov., a butyric acid-producing bacterium of the family Lachnospiraceae isolated from the human faeces.</title>
        <authorList>
            <person name="Zou Y."/>
            <person name="Xue W."/>
            <person name="Luo G."/>
            <person name="Lv M."/>
        </authorList>
    </citation>
    <scope>NUCLEOTIDE SEQUENCE [LARGE SCALE GENOMIC DNA]</scope>
    <source>
        <strain evidence="2 3">TF01-11</strain>
    </source>
</reference>
<sequence length="226" mass="26969">MKKRKIINIIGIILIVAIFYLAGIFFPNKARIGYYKHIDDKGKFYKDADRNIEKRVYIYEDDKKEHMPFLNMYCDDVLVYDWSTSGLTLPVDYFRPAGMYDEKIVYYSHNKFAFKTYSQNGKVNTIYCNFNDKYITLTDLKGQKITYKWIGLLCNPEEHEKKDYTKKYGEYILKDSEELSLKEIKENRNKRYIFYGADILFVFALVFYNVRCHKKSTQNIDFGDEG</sequence>
<name>A0AAW3JPC3_9FIRM</name>
<dbReference type="EMBL" id="LLKB01000006">
    <property type="protein sequence ID" value="KQC84231.1"/>
    <property type="molecule type" value="Genomic_DNA"/>
</dbReference>
<keyword evidence="3" id="KW-1185">Reference proteome</keyword>
<evidence type="ECO:0000256" key="1">
    <source>
        <dbReference type="SAM" id="Phobius"/>
    </source>
</evidence>
<keyword evidence="1" id="KW-0472">Membrane</keyword>